<keyword evidence="10" id="KW-1185">Reference proteome</keyword>
<dbReference type="Pfam" id="PF00264">
    <property type="entry name" value="Tyrosinase"/>
    <property type="match status" value="1"/>
</dbReference>
<dbReference type="EMBL" id="CAJPDQ010000020">
    <property type="protein sequence ID" value="CAF9924039.1"/>
    <property type="molecule type" value="Genomic_DNA"/>
</dbReference>
<dbReference type="AlphaFoldDB" id="A0A8H3IS69"/>
<comment type="caution">
    <text evidence="9">The sequence shown here is derived from an EMBL/GenBank/DDBJ whole genome shotgun (WGS) entry which is preliminary data.</text>
</comment>
<dbReference type="GO" id="GO:0004503">
    <property type="term" value="F:tyrosinase activity"/>
    <property type="evidence" value="ECO:0007669"/>
    <property type="project" value="UniProtKB-EC"/>
</dbReference>
<sequence>MAPSPWPWMRYFQRTPQEDIDTVPDAAFIQANFTDFFGSIWLPQNSNAMTFDGVLRPFWNTSQGASAKNSFSMFCVADGGRWQATTANSAWFNQHIRFVVLVAGGPNGSESPFQDSTPQSWTLCIVGSQQLTATDRFLQVASWDGKVFRYYGRDELQAQGVPDGTLGWIYQGTSADAFLPDSTDSASSYLGPFNGHVNGSLLMKELRKYANLPWIHWFGTSPDPVPNFPQSILDSFSHDLAPYLTGESPCSLLQSAEVMMGYITEGIGKWMNTRATNNFRDSNKQQYLDFIPNGLKRWVAHILLTTTINIASAALQDPNKHNDMDVPPGHFYNQELATFNIGGKNSIFPNFFPSFYFSPSVGAPYQTAANKNLQLVILQDVNPVPPGMTPVVLPANTSLAAPDPKTGLVNITCVVVDSSEGPDGQFTIVQPSFEDAQGARVLMTQMSPVNGSKPAFLSYQTFNAMMMVDPWNPIYSWRRGVLLQYVPDSATFDSTTGTYDLDATFVKNVTASPMCKDSTSPESLFLANLKSDQTKFPNIFTTYLNAVQSRLGTVDGMTDYLRLAESRRRIYRSLPLDEFALTLPWALNYGTEQYWEMKSDGTVVPMDARGVNFFNTWRTSVSGYNPQIIPTPDADTWNSTRSSSSAEIISTQSHQPLPAIACQPSTSAGRLRKSGCPISKRRHAKVMSTAPLRTPQTPTWNDDIRVLFSAPPWLPKGQQQQVGQNWIDQMKYWGPLDLCSYEAVKAQAEIIYQHCASQSMPITSDPTQYWPADVLETFATWIDQGCRQSTDDPITRLKSPVTRLAAPAYVTRKDVRNLTADEIQIFRVALDDILGVGSLQGKWQELGQLHAWWCLHYQEGTFPWHRCWLRYVESLIGSPIPYWNVFASDAGDPTSQFAGLPQIFLDETYIHPDGSTRPNPLKYALAYQGLSKDKTSKYVQRNPKLVNGRPSQPGPALDAWNEEINLFATYRTMFQQALLQDLFSQPEGIGMPWANFPTFSESMDPTVYHAQHSFDGYFEQPHDNGHGWVGGSTGDMSDNTYTGFDPIFMVYHCGLDRLFDIYLNTHPNITVTAQFPLKPFGSQALSVNYTNPSPALNATIGEMTRSSQSIGYIYGPPACPDNFGTSDRRQAAKSTGGFSIRLLNKQSLPLLTKTATQKPIIIFKDVACTDQSYEIDVFLNGAKSTVADPVSNPDFVGRLFRLGMGIPHDDNEPLNKGRCRSANVTRVLQVENFADKIKDGFFQVVKRLESSGAVEVPKEEWKNMRGFVGELAWVV</sequence>
<evidence type="ECO:0000313" key="9">
    <source>
        <dbReference type="EMBL" id="CAF9924039.1"/>
    </source>
</evidence>
<evidence type="ECO:0000256" key="3">
    <source>
        <dbReference type="ARBA" id="ARBA00022723"/>
    </source>
</evidence>
<accession>A0A8H3IS69</accession>
<gene>
    <name evidence="9" type="ORF">GOMPHAMPRED_003527</name>
</gene>
<dbReference type="InterPro" id="IPR008922">
    <property type="entry name" value="Di-copper_centre_dom_sf"/>
</dbReference>
<dbReference type="PANTHER" id="PTHR11474">
    <property type="entry name" value="TYROSINASE FAMILY MEMBER"/>
    <property type="match status" value="1"/>
</dbReference>
<dbReference type="PRINTS" id="PR00092">
    <property type="entry name" value="TYROSINASE"/>
</dbReference>
<dbReference type="OrthoDB" id="6132182at2759"/>
<dbReference type="GO" id="GO:0046872">
    <property type="term" value="F:metal ion binding"/>
    <property type="evidence" value="ECO:0007669"/>
    <property type="project" value="UniProtKB-KW"/>
</dbReference>
<dbReference type="Proteomes" id="UP000664169">
    <property type="component" value="Unassembled WGS sequence"/>
</dbReference>
<dbReference type="Gene3D" id="1.10.1280.10">
    <property type="entry name" value="Di-copper center containing domain from catechol oxidase"/>
    <property type="match status" value="1"/>
</dbReference>
<reference evidence="9" key="1">
    <citation type="submission" date="2021-03" db="EMBL/GenBank/DDBJ databases">
        <authorList>
            <person name="Tagirdzhanova G."/>
        </authorList>
    </citation>
    <scope>NUCLEOTIDE SEQUENCE</scope>
</reference>
<dbReference type="InterPro" id="IPR002227">
    <property type="entry name" value="Tyrosinase_Cu-bd"/>
</dbReference>
<dbReference type="SUPFAM" id="SSF48056">
    <property type="entry name" value="Di-copper centre-containing domain"/>
    <property type="match status" value="1"/>
</dbReference>
<organism evidence="9 10">
    <name type="scientific">Gomphillus americanus</name>
    <dbReference type="NCBI Taxonomy" id="1940652"/>
    <lineage>
        <taxon>Eukaryota</taxon>
        <taxon>Fungi</taxon>
        <taxon>Dikarya</taxon>
        <taxon>Ascomycota</taxon>
        <taxon>Pezizomycotina</taxon>
        <taxon>Lecanoromycetes</taxon>
        <taxon>OSLEUM clade</taxon>
        <taxon>Ostropomycetidae</taxon>
        <taxon>Ostropales</taxon>
        <taxon>Graphidaceae</taxon>
        <taxon>Gomphilloideae</taxon>
        <taxon>Gomphillus</taxon>
    </lineage>
</organism>
<evidence type="ECO:0000256" key="4">
    <source>
        <dbReference type="ARBA" id="ARBA00023008"/>
    </source>
</evidence>
<evidence type="ECO:0000256" key="5">
    <source>
        <dbReference type="ARBA" id="ARBA00023101"/>
    </source>
</evidence>
<keyword evidence="5" id="KW-0470">Melanin biosynthesis</keyword>
<name>A0A8H3IS69_9LECA</name>
<evidence type="ECO:0000256" key="6">
    <source>
        <dbReference type="ARBA" id="ARBA00048233"/>
    </source>
</evidence>
<dbReference type="InterPro" id="IPR050316">
    <property type="entry name" value="Tyrosinase/Hemocyanin"/>
</dbReference>
<evidence type="ECO:0000256" key="2">
    <source>
        <dbReference type="ARBA" id="ARBA00011906"/>
    </source>
</evidence>
<keyword evidence="4" id="KW-0186">Copper</keyword>
<dbReference type="PROSITE" id="PS00498">
    <property type="entry name" value="TYROSINASE_2"/>
    <property type="match status" value="1"/>
</dbReference>
<comment type="similarity">
    <text evidence="1">Belongs to the tyrosinase family.</text>
</comment>
<evidence type="ECO:0000256" key="7">
    <source>
        <dbReference type="ARBA" id="ARBA00048881"/>
    </source>
</evidence>
<proteinExistence type="inferred from homology"/>
<evidence type="ECO:0000313" key="10">
    <source>
        <dbReference type="Proteomes" id="UP000664169"/>
    </source>
</evidence>
<comment type="catalytic activity">
    <reaction evidence="6">
        <text>2 L-dopa + O2 = 2 L-dopaquinone + 2 H2O</text>
        <dbReference type="Rhea" id="RHEA:34287"/>
        <dbReference type="ChEBI" id="CHEBI:15377"/>
        <dbReference type="ChEBI" id="CHEBI:15379"/>
        <dbReference type="ChEBI" id="CHEBI:57504"/>
        <dbReference type="ChEBI" id="CHEBI:57924"/>
        <dbReference type="EC" id="1.14.18.1"/>
    </reaction>
</comment>
<comment type="catalytic activity">
    <reaction evidence="7">
        <text>L-tyrosine + O2 = L-dopaquinone + H2O</text>
        <dbReference type="Rhea" id="RHEA:18117"/>
        <dbReference type="ChEBI" id="CHEBI:15377"/>
        <dbReference type="ChEBI" id="CHEBI:15379"/>
        <dbReference type="ChEBI" id="CHEBI:57924"/>
        <dbReference type="ChEBI" id="CHEBI:58315"/>
        <dbReference type="EC" id="1.14.18.1"/>
    </reaction>
</comment>
<protein>
    <recommendedName>
        <fullName evidence="2">tyrosinase</fullName>
        <ecNumber evidence="2">1.14.18.1</ecNumber>
    </recommendedName>
</protein>
<dbReference type="GO" id="GO:0042438">
    <property type="term" value="P:melanin biosynthetic process"/>
    <property type="evidence" value="ECO:0007669"/>
    <property type="project" value="UniProtKB-KW"/>
</dbReference>
<dbReference type="EC" id="1.14.18.1" evidence="2"/>
<keyword evidence="3" id="KW-0479">Metal-binding</keyword>
<evidence type="ECO:0000256" key="1">
    <source>
        <dbReference type="ARBA" id="ARBA00009928"/>
    </source>
</evidence>
<feature type="domain" description="Tyrosinase copper-binding" evidence="8">
    <location>
        <begin position="1045"/>
        <end position="1056"/>
    </location>
</feature>
<evidence type="ECO:0000259" key="8">
    <source>
        <dbReference type="PROSITE" id="PS00498"/>
    </source>
</evidence>
<dbReference type="PANTHER" id="PTHR11474:SF76">
    <property type="entry name" value="SHKT DOMAIN-CONTAINING PROTEIN"/>
    <property type="match status" value="1"/>
</dbReference>